<dbReference type="Gene3D" id="1.10.150.120">
    <property type="entry name" value="[2Fe-2S]-binding domain"/>
    <property type="match status" value="1"/>
</dbReference>
<comment type="subunit">
    <text evidence="3">Homodimer.</text>
</comment>
<sequence length="1277" mass="142016">MSNNCVEFTVNGKKCRVYEQPYRGMTLNAYIRYQLALPGTKAMCREGGCGACIVAVRARREPSGRVELFSVNSCLVLVFSCHGWDITTIEGLGDRKNGYSEIQKRIVGFNATQCGYCTPGWAMNLYSVQDKQLSMMEMERAFAGNTCRCTGFRPIMDTVKSFAVDASPDLCQKVRDIEELNICQKSNSPCERKCSVNSTDSDWSLLYEDSPERYSEEETISLAIDKNTKYYKVYTEEEIFRILQLNGVDSYMLIDGNTGKGLYEDFDYPRILIDVSGVKSLKNYKFDQNLILGANISLQDSIKLFKETAQTRYEFSYLAEFAKHFDLIANLPVRNIGSIAGNLMLRQAMPDYQSDIFILFETVGAIVTVRDNQGFKKKLTMREFLKYDMRGRLMLSVALPPLNSSEWIFKSYKIMPRHQNALAIVNCCFMLKVDRKCNIINDAKIVYANISPDFIHASKTEAFLKGKNYLKDETVQGAIALLKNEIIPKKRPPEQSPECRKKLAIGLFYKFMLNLASSNAAPRNRSGGELIKRPVSKGHQDYQTDKSLFPLNQPVHKLEAMIQSAGEAQFANDVPPMPHEVFGAFALSTVASGKVNSVNTEKALKIDGVVAVYTAKDIPGKNSFTRPGFQLQIEDEEILATEIKFHGQPVAIVVATSEELAAKVAKQLEITYRDVSAAAPVLTIDEAKKDSKRYAPSDSGIEPKSKGTNIKKVIKGIYEIEAQYHYYMEPISSVVIPVDGFLEVYDSSQWMDLTQIAIAQCLGIKESDVVVKVRRLGGGFGGKISRNVQAVAACAIVAKKTNTPCRFVLPLQTNLTIAGRRLPCQCDYEVGVDDDGKIQYLNAIMVEDDGSSHNENILSYAAGGFPNCYDTSTYSLKTASVLTDLPSNSFCRAPGTAEGIACIEQIMEHIAFAVKKDPTEVRKLNMRTEDNDIPYLIDELKKEADYDKRANDIAQFNKANRWMKKAISVNVMSFPVIFYGNYSGMVSIYRGDGTVTVTTGGIEMGQGCNTKVAQVCAYELGIPLQNVSVLPHHSFTAANNVFSGSSITSESACYAVIKACQILNKRLEPIRAKMTDPKWEDLIKKASDEEIDLTAIYMMTDKEADLSGYNAYAVAILEVQLDVLTGQFELLRSDILEDVGLSANPSLDVGQVEGGYVQGLGYFMCEKFVYDKKTGKLLTNRSINYHVPLALDIPAELNIKLRYNSKNPKGVLGAKAVGEMGICIANGVNHALAHCIYESRKDSGYSMDKWINIPVPYDTEAILNALEVKLDEMKITK</sequence>
<organism evidence="12 13">
    <name type="scientific">Chilo suppressalis</name>
    <name type="common">Asiatic rice borer moth</name>
    <dbReference type="NCBI Taxonomy" id="168631"/>
    <lineage>
        <taxon>Eukaryota</taxon>
        <taxon>Metazoa</taxon>
        <taxon>Ecdysozoa</taxon>
        <taxon>Arthropoda</taxon>
        <taxon>Hexapoda</taxon>
        <taxon>Insecta</taxon>
        <taxon>Pterygota</taxon>
        <taxon>Neoptera</taxon>
        <taxon>Endopterygota</taxon>
        <taxon>Lepidoptera</taxon>
        <taxon>Glossata</taxon>
        <taxon>Ditrysia</taxon>
        <taxon>Pyraloidea</taxon>
        <taxon>Crambidae</taxon>
        <taxon>Crambinae</taxon>
        <taxon>Chilo</taxon>
    </lineage>
</organism>
<keyword evidence="7" id="KW-0274">FAD</keyword>
<dbReference type="Pfam" id="PF20256">
    <property type="entry name" value="MoCoBD_2"/>
    <property type="match status" value="1"/>
</dbReference>
<dbReference type="SUPFAM" id="SSF56003">
    <property type="entry name" value="Molybdenum cofactor-binding domain"/>
    <property type="match status" value="1"/>
</dbReference>
<evidence type="ECO:0000256" key="9">
    <source>
        <dbReference type="ARBA" id="ARBA00023004"/>
    </source>
</evidence>
<dbReference type="Proteomes" id="UP001153292">
    <property type="component" value="Chromosome 16"/>
</dbReference>
<evidence type="ECO:0000313" key="12">
    <source>
        <dbReference type="EMBL" id="CAH0400052.1"/>
    </source>
</evidence>
<keyword evidence="5" id="KW-0285">Flavoprotein</keyword>
<dbReference type="InterPro" id="IPR036683">
    <property type="entry name" value="CO_DH_flav_C_dom_sf"/>
</dbReference>
<dbReference type="InterPro" id="IPR016169">
    <property type="entry name" value="FAD-bd_PCMH_sub2"/>
</dbReference>
<dbReference type="Gene3D" id="3.10.20.30">
    <property type="match status" value="1"/>
</dbReference>
<dbReference type="SUPFAM" id="SSF56176">
    <property type="entry name" value="FAD-binding/transporter-associated domain-like"/>
    <property type="match status" value="1"/>
</dbReference>
<evidence type="ECO:0000256" key="10">
    <source>
        <dbReference type="ARBA" id="ARBA00023140"/>
    </source>
</evidence>
<dbReference type="InterPro" id="IPR016166">
    <property type="entry name" value="FAD-bd_PCMH"/>
</dbReference>
<evidence type="ECO:0000256" key="3">
    <source>
        <dbReference type="ARBA" id="ARBA00011738"/>
    </source>
</evidence>
<proteinExistence type="inferred from homology"/>
<dbReference type="InterPro" id="IPR036318">
    <property type="entry name" value="FAD-bd_PCMH-like_sf"/>
</dbReference>
<dbReference type="InterPro" id="IPR002888">
    <property type="entry name" value="2Fe-2S-bd"/>
</dbReference>
<evidence type="ECO:0000256" key="5">
    <source>
        <dbReference type="ARBA" id="ARBA00022630"/>
    </source>
</evidence>
<comment type="subcellular location">
    <subcellularLocation>
        <location evidence="1">Peroxisome</location>
    </subcellularLocation>
</comment>
<dbReference type="PROSITE" id="PS51387">
    <property type="entry name" value="FAD_PCMH"/>
    <property type="match status" value="1"/>
</dbReference>
<evidence type="ECO:0000256" key="1">
    <source>
        <dbReference type="ARBA" id="ARBA00004275"/>
    </source>
</evidence>
<keyword evidence="8" id="KW-0560">Oxidoreductase</keyword>
<dbReference type="InterPro" id="IPR008274">
    <property type="entry name" value="AldOxase/xan_DH_MoCoBD1"/>
</dbReference>
<dbReference type="Pfam" id="PF01799">
    <property type="entry name" value="Fer2_2"/>
    <property type="match status" value="1"/>
</dbReference>
<accession>A0ABN8AZ63</accession>
<comment type="similarity">
    <text evidence="2">Belongs to the xanthine dehydrogenase family.</text>
</comment>
<keyword evidence="6" id="KW-0479">Metal-binding</keyword>
<dbReference type="InterPro" id="IPR036010">
    <property type="entry name" value="2Fe-2S_ferredoxin-like_sf"/>
</dbReference>
<dbReference type="InterPro" id="IPR006058">
    <property type="entry name" value="2Fe2S_fd_BS"/>
</dbReference>
<dbReference type="InterPro" id="IPR036856">
    <property type="entry name" value="Ald_Oxase/Xan_DH_a/b_sf"/>
</dbReference>
<dbReference type="InterPro" id="IPR000674">
    <property type="entry name" value="Ald_Oxase/Xan_DH_a/b"/>
</dbReference>
<gene>
    <name evidence="12" type="ORF">CHILSU_LOCUS3233</name>
</gene>
<dbReference type="EMBL" id="OU963909">
    <property type="protein sequence ID" value="CAH0400052.1"/>
    <property type="molecule type" value="Genomic_DNA"/>
</dbReference>
<dbReference type="SUPFAM" id="SSF54665">
    <property type="entry name" value="CO dehydrogenase molybdoprotein N-domain-like"/>
    <property type="match status" value="1"/>
</dbReference>
<dbReference type="InterPro" id="IPR046867">
    <property type="entry name" value="AldOxase/xan_DH_MoCoBD2"/>
</dbReference>
<evidence type="ECO:0000256" key="8">
    <source>
        <dbReference type="ARBA" id="ARBA00023002"/>
    </source>
</evidence>
<dbReference type="Gene3D" id="3.30.390.50">
    <property type="entry name" value="CO dehydrogenase flavoprotein, C-terminal domain"/>
    <property type="match status" value="1"/>
</dbReference>
<evidence type="ECO:0000256" key="2">
    <source>
        <dbReference type="ARBA" id="ARBA00006849"/>
    </source>
</evidence>
<dbReference type="InterPro" id="IPR037165">
    <property type="entry name" value="AldOxase/xan_DH_Mopterin-bd_sf"/>
</dbReference>
<protein>
    <recommendedName>
        <fullName evidence="11">FAD-binding PCMH-type domain-containing protein</fullName>
    </recommendedName>
</protein>
<evidence type="ECO:0000256" key="6">
    <source>
        <dbReference type="ARBA" id="ARBA00022723"/>
    </source>
</evidence>
<dbReference type="SUPFAM" id="SSF54292">
    <property type="entry name" value="2Fe-2S ferredoxin-like"/>
    <property type="match status" value="1"/>
</dbReference>
<dbReference type="SMART" id="SM01008">
    <property type="entry name" value="Ald_Xan_dh_C"/>
    <property type="match status" value="1"/>
</dbReference>
<dbReference type="PANTHER" id="PTHR11908">
    <property type="entry name" value="XANTHINE DEHYDROGENASE"/>
    <property type="match status" value="1"/>
</dbReference>
<name>A0ABN8AZ63_CHISP</name>
<reference evidence="12" key="1">
    <citation type="submission" date="2021-12" db="EMBL/GenBank/DDBJ databases">
        <authorList>
            <person name="King R."/>
        </authorList>
    </citation>
    <scope>NUCLEOTIDE SEQUENCE</scope>
</reference>
<evidence type="ECO:0000259" key="11">
    <source>
        <dbReference type="PROSITE" id="PS51387"/>
    </source>
</evidence>
<keyword evidence="13" id="KW-1185">Reference proteome</keyword>
<dbReference type="Pfam" id="PF02738">
    <property type="entry name" value="MoCoBD_1"/>
    <property type="match status" value="1"/>
</dbReference>
<dbReference type="InterPro" id="IPR002346">
    <property type="entry name" value="Mopterin_DH_FAD-bd"/>
</dbReference>
<dbReference type="SUPFAM" id="SSF47741">
    <property type="entry name" value="CO dehydrogenase ISP C-domain like"/>
    <property type="match status" value="1"/>
</dbReference>
<dbReference type="InterPro" id="IPR036884">
    <property type="entry name" value="2Fe-2S-bd_dom_sf"/>
</dbReference>
<dbReference type="Gene3D" id="3.90.1170.50">
    <property type="entry name" value="Aldehyde oxidase/xanthine dehydrogenase, a/b hammerhead"/>
    <property type="match status" value="1"/>
</dbReference>
<dbReference type="Gene3D" id="3.30.465.10">
    <property type="match status" value="1"/>
</dbReference>
<evidence type="ECO:0000313" key="13">
    <source>
        <dbReference type="Proteomes" id="UP001153292"/>
    </source>
</evidence>
<dbReference type="PIRSF" id="PIRSF000127">
    <property type="entry name" value="Xanthine_DH"/>
    <property type="match status" value="1"/>
</dbReference>
<feature type="domain" description="FAD-binding PCMH-type" evidence="11">
    <location>
        <begin position="223"/>
        <end position="404"/>
    </location>
</feature>
<keyword evidence="10" id="KW-0576">Peroxisome</keyword>
<dbReference type="Gene3D" id="3.30.365.10">
    <property type="entry name" value="Aldehyde oxidase/xanthine dehydrogenase, molybdopterin binding domain"/>
    <property type="match status" value="4"/>
</dbReference>
<dbReference type="InterPro" id="IPR016208">
    <property type="entry name" value="Ald_Oxase/xanthine_DH-like"/>
</dbReference>
<dbReference type="Pfam" id="PF03450">
    <property type="entry name" value="CO_deh_flav_C"/>
    <property type="match status" value="1"/>
</dbReference>
<dbReference type="InterPro" id="IPR005107">
    <property type="entry name" value="CO_DH_flav_C"/>
</dbReference>
<dbReference type="Pfam" id="PF00941">
    <property type="entry name" value="FAD_binding_5"/>
    <property type="match status" value="1"/>
</dbReference>
<dbReference type="PROSITE" id="PS00197">
    <property type="entry name" value="2FE2S_FER_1"/>
    <property type="match status" value="1"/>
</dbReference>
<dbReference type="InterPro" id="IPR012675">
    <property type="entry name" value="Beta-grasp_dom_sf"/>
</dbReference>
<keyword evidence="9" id="KW-0408">Iron</keyword>
<evidence type="ECO:0000256" key="7">
    <source>
        <dbReference type="ARBA" id="ARBA00022827"/>
    </source>
</evidence>
<dbReference type="SUPFAM" id="SSF55447">
    <property type="entry name" value="CO dehydrogenase flavoprotein C-terminal domain-like"/>
    <property type="match status" value="1"/>
</dbReference>
<dbReference type="SMART" id="SM01092">
    <property type="entry name" value="CO_deh_flav_C"/>
    <property type="match status" value="1"/>
</dbReference>
<dbReference type="Pfam" id="PF01315">
    <property type="entry name" value="Ald_Xan_dh_C"/>
    <property type="match status" value="1"/>
</dbReference>
<dbReference type="PANTHER" id="PTHR11908:SF132">
    <property type="entry name" value="ALDEHYDE OXIDASE 1-RELATED"/>
    <property type="match status" value="1"/>
</dbReference>
<keyword evidence="4" id="KW-0500">Molybdenum</keyword>
<evidence type="ECO:0000256" key="4">
    <source>
        <dbReference type="ARBA" id="ARBA00022505"/>
    </source>
</evidence>